<evidence type="ECO:0000313" key="7">
    <source>
        <dbReference type="Proteomes" id="UP001489902"/>
    </source>
</evidence>
<evidence type="ECO:0000256" key="1">
    <source>
        <dbReference type="ARBA" id="ARBA00010617"/>
    </source>
</evidence>
<keyword evidence="5" id="KW-0503">Monooxygenase</keyword>
<name>A0ABZ2WMF4_9HYPO</name>
<comment type="similarity">
    <text evidence="1 5">Belongs to the cytochrome P450 family.</text>
</comment>
<keyword evidence="7" id="KW-1185">Reference proteome</keyword>
<dbReference type="InterPro" id="IPR002401">
    <property type="entry name" value="Cyt_P450_E_grp-I"/>
</dbReference>
<dbReference type="InterPro" id="IPR036396">
    <property type="entry name" value="Cyt_P450_sf"/>
</dbReference>
<dbReference type="PROSITE" id="PS00086">
    <property type="entry name" value="CYTOCHROME_P450"/>
    <property type="match status" value="1"/>
</dbReference>
<dbReference type="PANTHER" id="PTHR46300">
    <property type="entry name" value="P450, PUTATIVE (EUROFUNG)-RELATED-RELATED"/>
    <property type="match status" value="1"/>
</dbReference>
<keyword evidence="2 5" id="KW-0479">Metal-binding</keyword>
<evidence type="ECO:0000256" key="4">
    <source>
        <dbReference type="ARBA" id="ARBA00023004"/>
    </source>
</evidence>
<dbReference type="EMBL" id="CP151260">
    <property type="protein sequence ID" value="WZH41102.1"/>
    <property type="molecule type" value="Genomic_DNA"/>
</dbReference>
<keyword evidence="3 5" id="KW-0560">Oxidoreductase</keyword>
<evidence type="ECO:0000256" key="2">
    <source>
        <dbReference type="ARBA" id="ARBA00022723"/>
    </source>
</evidence>
<keyword evidence="5" id="KW-0349">Heme</keyword>
<dbReference type="CDD" id="cd11065">
    <property type="entry name" value="CYP64-like"/>
    <property type="match status" value="1"/>
</dbReference>
<dbReference type="Pfam" id="PF00067">
    <property type="entry name" value="p450"/>
    <property type="match status" value="1"/>
</dbReference>
<organism evidence="6 7">
    <name type="scientific">Fusarium acuminatum</name>
    <dbReference type="NCBI Taxonomy" id="5515"/>
    <lineage>
        <taxon>Eukaryota</taxon>
        <taxon>Fungi</taxon>
        <taxon>Dikarya</taxon>
        <taxon>Ascomycota</taxon>
        <taxon>Pezizomycotina</taxon>
        <taxon>Sordariomycetes</taxon>
        <taxon>Hypocreomycetidae</taxon>
        <taxon>Hypocreales</taxon>
        <taxon>Nectriaceae</taxon>
        <taxon>Fusarium</taxon>
        <taxon>Fusarium tricinctum species complex</taxon>
    </lineage>
</organism>
<dbReference type="PANTHER" id="PTHR46300:SF5">
    <property type="entry name" value="CYTOCHROME P450"/>
    <property type="match status" value="1"/>
</dbReference>
<dbReference type="Proteomes" id="UP001489902">
    <property type="component" value="Chromosome 1"/>
</dbReference>
<keyword evidence="4 5" id="KW-0408">Iron</keyword>
<evidence type="ECO:0000256" key="3">
    <source>
        <dbReference type="ARBA" id="ARBA00023002"/>
    </source>
</evidence>
<proteinExistence type="inferred from homology"/>
<dbReference type="InterPro" id="IPR001128">
    <property type="entry name" value="Cyt_P450"/>
</dbReference>
<evidence type="ECO:0000313" key="6">
    <source>
        <dbReference type="EMBL" id="WZH41102.1"/>
    </source>
</evidence>
<sequence length="529" mass="59666">MDCHVYEALSGLAFILAVWLFTWAHRGSRHALPLPPGPPSEFLLGHARVIPKENASAVYAKWSREYNSDIIHVRSLGRSTVVLNSAEAARDILDKKGANFSDRPRFTLLEIMGWGKTVTFLPFGKRWQMHRKRLQTSFSNTNVRQWHGLQTAEARKTVENMIKKPDTWETSLRRFAVAVVLQVSYGTEVLEDDDPYIQIVNDAMYATGNGGVPANSIVDLVPLVRYLPDWIVRDWSLRFARNWRWAIQKLHDVPFTAAQAEHCNGHHSENKSLAHQLLREYEDKEAHGQQKGWSLDDIKGAAGAVLIAGADTTWATCSIFILNMVLHPMIQKKAQKELDGVVGLDRLPELSDRPFLPHIEHIVQEIYRWSPLAPLGIPHKSLQDDVYQGMFIPKGIQCSMIRQCGNWLITARTVVYANAHAIAHDERVYRDPHKFNPDRYEAGEPFPVGNFGFGRRICVGRFLADNSVWIMVATMLSTLQFGKKVDLDGAPIEPRVQFTNGGTCHPEHFGCVIKPRNSNSATLVGVSSE</sequence>
<dbReference type="InterPro" id="IPR017972">
    <property type="entry name" value="Cyt_P450_CS"/>
</dbReference>
<dbReference type="SUPFAM" id="SSF48264">
    <property type="entry name" value="Cytochrome P450"/>
    <property type="match status" value="1"/>
</dbReference>
<dbReference type="Gene3D" id="1.10.630.10">
    <property type="entry name" value="Cytochrome P450"/>
    <property type="match status" value="1"/>
</dbReference>
<reference evidence="6 7" key="1">
    <citation type="submission" date="2024-04" db="EMBL/GenBank/DDBJ databases">
        <title>Complete genome sequence of Fusarium acuminatum.</title>
        <authorList>
            <person name="Lan B."/>
        </authorList>
    </citation>
    <scope>NUCLEOTIDE SEQUENCE [LARGE SCALE GENOMIC DNA]</scope>
    <source>
        <strain evidence="6">1A</strain>
    </source>
</reference>
<accession>A0ABZ2WMF4</accession>
<dbReference type="InterPro" id="IPR050364">
    <property type="entry name" value="Cytochrome_P450_fung"/>
</dbReference>
<evidence type="ECO:0000256" key="5">
    <source>
        <dbReference type="RuleBase" id="RU000461"/>
    </source>
</evidence>
<dbReference type="PRINTS" id="PR00463">
    <property type="entry name" value="EP450I"/>
</dbReference>
<gene>
    <name evidence="6" type="ORF">QYS62_002046</name>
</gene>
<protein>
    <submittedName>
        <fullName evidence="6">Cytochrome P450</fullName>
    </submittedName>
</protein>